<dbReference type="eggNOG" id="KOG0134">
    <property type="taxonomic scope" value="Eukaryota"/>
</dbReference>
<dbReference type="VEuPathDB" id="AmoebaDB:DDB_G0279473"/>
<dbReference type="KEGG" id="ddi:DDB_G0279473"/>
<accession>Q54WS0</accession>
<dbReference type="SMR" id="Q54WS0"/>
<dbReference type="FunCoup" id="Q54WS0">
    <property type="interactions" value="6"/>
</dbReference>
<dbReference type="Gene3D" id="3.20.20.70">
    <property type="entry name" value="Aldolase class I"/>
    <property type="match status" value="1"/>
</dbReference>
<sequence>MQEFKYPFKYPNYYKGPGIPIPGEKNIPKTFTPITINNLKLKNRLVVSPMCQYSCSDNSGLMSDWHLVHYSTFAKGGASMIIFESTAVQPEGRISFADAGIWNDSQIPPMKRICDLIHTFDSYVGMQLAHAGRKGSTVPPFLEGSRNAIMPNDPSGNGWQVFGPSPISYSDYMMVPKEMTKKDIKDTIEAFKQSTIRCIECGFDFIEIHCAHGYLLNQFLSPTSNKRTDEYGGSFENRIRIVLEIIEAVRSVWSRDKALGVRLSCVEWTDDGWGMEDTIKFTKVLKDLGTIDLIDCSSGGNNHLQKIKVCPMYQVPFADSVKKTLNENSGGGVGDENKIKVATVGLINHGDEIESILQENRADIVMCARSFLRNPLFVCQVARELDVEIDHQLQYQRGRESDDRKKTKK</sequence>
<reference evidence="2 3" key="1">
    <citation type="journal article" date="2005" name="Nature">
        <title>The genome of the social amoeba Dictyostelium discoideum.</title>
        <authorList>
            <consortium name="The Dictyostelium discoideum Sequencing Consortium"/>
            <person name="Eichinger L."/>
            <person name="Pachebat J.A."/>
            <person name="Glockner G."/>
            <person name="Rajandream M.A."/>
            <person name="Sucgang R."/>
            <person name="Berriman M."/>
            <person name="Song J."/>
            <person name="Olsen R."/>
            <person name="Szafranski K."/>
            <person name="Xu Q."/>
            <person name="Tunggal B."/>
            <person name="Kummerfeld S."/>
            <person name="Madera M."/>
            <person name="Konfortov B.A."/>
            <person name="Rivero F."/>
            <person name="Bankier A.T."/>
            <person name="Lehmann R."/>
            <person name="Hamlin N."/>
            <person name="Davies R."/>
            <person name="Gaudet P."/>
            <person name="Fey P."/>
            <person name="Pilcher K."/>
            <person name="Chen G."/>
            <person name="Saunders D."/>
            <person name="Sodergren E."/>
            <person name="Davis P."/>
            <person name="Kerhornou A."/>
            <person name="Nie X."/>
            <person name="Hall N."/>
            <person name="Anjard C."/>
            <person name="Hemphill L."/>
            <person name="Bason N."/>
            <person name="Farbrother P."/>
            <person name="Desany B."/>
            <person name="Just E."/>
            <person name="Morio T."/>
            <person name="Rost R."/>
            <person name="Churcher C."/>
            <person name="Cooper J."/>
            <person name="Haydock S."/>
            <person name="van Driessche N."/>
            <person name="Cronin A."/>
            <person name="Goodhead I."/>
            <person name="Muzny D."/>
            <person name="Mourier T."/>
            <person name="Pain A."/>
            <person name="Lu M."/>
            <person name="Harper D."/>
            <person name="Lindsay R."/>
            <person name="Hauser H."/>
            <person name="James K."/>
            <person name="Quiles M."/>
            <person name="Madan Babu M."/>
            <person name="Saito T."/>
            <person name="Buchrieser C."/>
            <person name="Wardroper A."/>
            <person name="Felder M."/>
            <person name="Thangavelu M."/>
            <person name="Johnson D."/>
            <person name="Knights A."/>
            <person name="Loulseged H."/>
            <person name="Mungall K."/>
            <person name="Oliver K."/>
            <person name="Price C."/>
            <person name="Quail M.A."/>
            <person name="Urushihara H."/>
            <person name="Hernandez J."/>
            <person name="Rabbinowitsch E."/>
            <person name="Steffen D."/>
            <person name="Sanders M."/>
            <person name="Ma J."/>
            <person name="Kohara Y."/>
            <person name="Sharp S."/>
            <person name="Simmonds M."/>
            <person name="Spiegler S."/>
            <person name="Tivey A."/>
            <person name="Sugano S."/>
            <person name="White B."/>
            <person name="Walker D."/>
            <person name="Woodward J."/>
            <person name="Winckler T."/>
            <person name="Tanaka Y."/>
            <person name="Shaulsky G."/>
            <person name="Schleicher M."/>
            <person name="Weinstock G."/>
            <person name="Rosenthal A."/>
            <person name="Cox E.C."/>
            <person name="Chisholm R.L."/>
            <person name="Gibbs R."/>
            <person name="Loomis W.F."/>
            <person name="Platzer M."/>
            <person name="Kay R.R."/>
            <person name="Williams J."/>
            <person name="Dear P.H."/>
            <person name="Noegel A.A."/>
            <person name="Barrell B."/>
            <person name="Kuspa A."/>
        </authorList>
    </citation>
    <scope>NUCLEOTIDE SEQUENCE [LARGE SCALE GENOMIC DNA]</scope>
    <source>
        <strain evidence="2 3">AX4</strain>
    </source>
</reference>
<keyword evidence="3" id="KW-1185">Reference proteome</keyword>
<dbReference type="dictyBase" id="DDB_G0279473"/>
<feature type="domain" description="NADH:flavin oxidoreductase/NADH oxidase N-terminal" evidence="1">
    <location>
        <begin position="31"/>
        <end position="385"/>
    </location>
</feature>
<dbReference type="STRING" id="44689.Q54WS0"/>
<proteinExistence type="predicted"/>
<dbReference type="RefSeq" id="XP_641647.1">
    <property type="nucleotide sequence ID" value="XM_636555.1"/>
</dbReference>
<comment type="caution">
    <text evidence="2">The sequence shown here is derived from an EMBL/GenBank/DDBJ whole genome shotgun (WGS) entry which is preliminary data.</text>
</comment>
<dbReference type="EMBL" id="AAFI02000031">
    <property type="protein sequence ID" value="EAL67675.1"/>
    <property type="molecule type" value="Genomic_DNA"/>
</dbReference>
<dbReference type="HOGENOM" id="CLU_012153_2_1_1"/>
<organism evidence="2 3">
    <name type="scientific">Dictyostelium discoideum</name>
    <name type="common">Social amoeba</name>
    <dbReference type="NCBI Taxonomy" id="44689"/>
    <lineage>
        <taxon>Eukaryota</taxon>
        <taxon>Amoebozoa</taxon>
        <taxon>Evosea</taxon>
        <taxon>Eumycetozoa</taxon>
        <taxon>Dictyostelia</taxon>
        <taxon>Dictyosteliales</taxon>
        <taxon>Dictyosteliaceae</taxon>
        <taxon>Dictyostelium</taxon>
    </lineage>
</organism>
<dbReference type="AlphaFoldDB" id="Q54WS0"/>
<dbReference type="InterPro" id="IPR013785">
    <property type="entry name" value="Aldolase_TIM"/>
</dbReference>
<dbReference type="PhylomeDB" id="Q54WS0"/>
<dbReference type="GeneID" id="8622054"/>
<dbReference type="OMA" id="WPAQYQR"/>
<dbReference type="GO" id="GO:0050661">
    <property type="term" value="F:NADP binding"/>
    <property type="evidence" value="ECO:0007669"/>
    <property type="project" value="InterPro"/>
</dbReference>
<dbReference type="Proteomes" id="UP000002195">
    <property type="component" value="Unassembled WGS sequence"/>
</dbReference>
<dbReference type="CDD" id="cd02932">
    <property type="entry name" value="OYE_YqiM_FMN"/>
    <property type="match status" value="1"/>
</dbReference>
<dbReference type="InterPro" id="IPR001155">
    <property type="entry name" value="OxRdtase_FMN_N"/>
</dbReference>
<dbReference type="InterPro" id="IPR044152">
    <property type="entry name" value="YqjM-like"/>
</dbReference>
<dbReference type="PaxDb" id="44689-DDB0238150"/>
<evidence type="ECO:0000259" key="1">
    <source>
        <dbReference type="Pfam" id="PF00724"/>
    </source>
</evidence>
<dbReference type="SUPFAM" id="SSF51395">
    <property type="entry name" value="FMN-linked oxidoreductases"/>
    <property type="match status" value="1"/>
</dbReference>
<evidence type="ECO:0000313" key="2">
    <source>
        <dbReference type="EMBL" id="EAL67675.1"/>
    </source>
</evidence>
<name>Q54WS0_DICDI</name>
<dbReference type="InParanoid" id="Q54WS0"/>
<gene>
    <name evidence="2" type="ORF">DDB_G0279473</name>
</gene>
<dbReference type="PANTHER" id="PTHR43303:SF8">
    <property type="entry name" value="NADH:FLAVIN OXIDOREDUCTASE_NADH OXIDASE DOMAIN-CONTAINING PROTEIN"/>
    <property type="match status" value="1"/>
</dbReference>
<dbReference type="Pfam" id="PF00724">
    <property type="entry name" value="Oxidored_FMN"/>
    <property type="match status" value="1"/>
</dbReference>
<protein>
    <submittedName>
        <fullName evidence="2">NADH:flavin oxidoreductase/NADH oxidase domain-containing protein</fullName>
    </submittedName>
</protein>
<evidence type="ECO:0000313" key="3">
    <source>
        <dbReference type="Proteomes" id="UP000002195"/>
    </source>
</evidence>
<dbReference type="GO" id="GO:0003959">
    <property type="term" value="F:NADPH dehydrogenase activity"/>
    <property type="evidence" value="ECO:0007669"/>
    <property type="project" value="InterPro"/>
</dbReference>
<dbReference type="GO" id="GO:0010181">
    <property type="term" value="F:FMN binding"/>
    <property type="evidence" value="ECO:0007669"/>
    <property type="project" value="InterPro"/>
</dbReference>
<dbReference type="PANTHER" id="PTHR43303">
    <property type="entry name" value="NADPH DEHYDROGENASE C23G7.10C-RELATED"/>
    <property type="match status" value="1"/>
</dbReference>